<evidence type="ECO:0000313" key="3">
    <source>
        <dbReference type="Proteomes" id="UP001356427"/>
    </source>
</evidence>
<proteinExistence type="predicted"/>
<gene>
    <name evidence="2" type="ORF">J4Q44_G00136410</name>
</gene>
<dbReference type="EMBL" id="JAGTTL010000011">
    <property type="protein sequence ID" value="KAK6316117.1"/>
    <property type="molecule type" value="Genomic_DNA"/>
</dbReference>
<keyword evidence="3" id="KW-1185">Reference proteome</keyword>
<dbReference type="AlphaFoldDB" id="A0AAN8R764"/>
<organism evidence="2 3">
    <name type="scientific">Coregonus suidteri</name>
    <dbReference type="NCBI Taxonomy" id="861788"/>
    <lineage>
        <taxon>Eukaryota</taxon>
        <taxon>Metazoa</taxon>
        <taxon>Chordata</taxon>
        <taxon>Craniata</taxon>
        <taxon>Vertebrata</taxon>
        <taxon>Euteleostomi</taxon>
        <taxon>Actinopterygii</taxon>
        <taxon>Neopterygii</taxon>
        <taxon>Teleostei</taxon>
        <taxon>Protacanthopterygii</taxon>
        <taxon>Salmoniformes</taxon>
        <taxon>Salmonidae</taxon>
        <taxon>Coregoninae</taxon>
        <taxon>Coregonus</taxon>
    </lineage>
</organism>
<accession>A0AAN8R764</accession>
<name>A0AAN8R764_9TELE</name>
<reference evidence="2 3" key="1">
    <citation type="submission" date="2021-04" db="EMBL/GenBank/DDBJ databases">
        <authorList>
            <person name="De Guttry C."/>
            <person name="Zahm M."/>
            <person name="Klopp C."/>
            <person name="Cabau C."/>
            <person name="Louis A."/>
            <person name="Berthelot C."/>
            <person name="Parey E."/>
            <person name="Roest Crollius H."/>
            <person name="Montfort J."/>
            <person name="Robinson-Rechavi M."/>
            <person name="Bucao C."/>
            <person name="Bouchez O."/>
            <person name="Gislard M."/>
            <person name="Lluch J."/>
            <person name="Milhes M."/>
            <person name="Lampietro C."/>
            <person name="Lopez Roques C."/>
            <person name="Donnadieu C."/>
            <person name="Braasch I."/>
            <person name="Desvignes T."/>
            <person name="Postlethwait J."/>
            <person name="Bobe J."/>
            <person name="Wedekind C."/>
            <person name="Guiguen Y."/>
        </authorList>
    </citation>
    <scope>NUCLEOTIDE SEQUENCE [LARGE SCALE GENOMIC DNA]</scope>
    <source>
        <strain evidence="2">Cs_M1</strain>
        <tissue evidence="2">Blood</tissue>
    </source>
</reference>
<evidence type="ECO:0000256" key="1">
    <source>
        <dbReference type="SAM" id="MobiDB-lite"/>
    </source>
</evidence>
<feature type="region of interest" description="Disordered" evidence="1">
    <location>
        <begin position="1"/>
        <end position="33"/>
    </location>
</feature>
<comment type="caution">
    <text evidence="2">The sequence shown here is derived from an EMBL/GenBank/DDBJ whole genome shotgun (WGS) entry which is preliminary data.</text>
</comment>
<protein>
    <submittedName>
        <fullName evidence="2">Uncharacterized protein</fullName>
    </submittedName>
</protein>
<evidence type="ECO:0000313" key="2">
    <source>
        <dbReference type="EMBL" id="KAK6316117.1"/>
    </source>
</evidence>
<sequence length="85" mass="9546">MMADFFAVPVTSETEQHPQTSPPTDPRGAPSTPHLDDTLWLHVNSLVRSFLSVTLVRTILFWLALDTSMYRGPRSSNINAFMDVL</sequence>
<dbReference type="Proteomes" id="UP001356427">
    <property type="component" value="Unassembled WGS sequence"/>
</dbReference>